<dbReference type="Proteomes" id="UP000283509">
    <property type="component" value="Unassembled WGS sequence"/>
</dbReference>
<keyword evidence="1" id="KW-1133">Transmembrane helix</keyword>
<evidence type="ECO:0000313" key="3">
    <source>
        <dbReference type="Proteomes" id="UP000283509"/>
    </source>
</evidence>
<feature type="transmembrane region" description="Helical" evidence="1">
    <location>
        <begin position="22"/>
        <end position="44"/>
    </location>
</feature>
<evidence type="ECO:0000256" key="1">
    <source>
        <dbReference type="SAM" id="Phobius"/>
    </source>
</evidence>
<protein>
    <submittedName>
        <fullName evidence="2">Uncharacterized protein</fullName>
    </submittedName>
</protein>
<gene>
    <name evidence="2" type="ORF">C7M84_007776</name>
</gene>
<keyword evidence="1" id="KW-0472">Membrane</keyword>
<organism evidence="2 3">
    <name type="scientific">Penaeus vannamei</name>
    <name type="common">Whiteleg shrimp</name>
    <name type="synonym">Litopenaeus vannamei</name>
    <dbReference type="NCBI Taxonomy" id="6689"/>
    <lineage>
        <taxon>Eukaryota</taxon>
        <taxon>Metazoa</taxon>
        <taxon>Ecdysozoa</taxon>
        <taxon>Arthropoda</taxon>
        <taxon>Crustacea</taxon>
        <taxon>Multicrustacea</taxon>
        <taxon>Malacostraca</taxon>
        <taxon>Eumalacostraca</taxon>
        <taxon>Eucarida</taxon>
        <taxon>Decapoda</taxon>
        <taxon>Dendrobranchiata</taxon>
        <taxon>Penaeoidea</taxon>
        <taxon>Penaeidae</taxon>
        <taxon>Penaeus</taxon>
    </lineage>
</organism>
<keyword evidence="3" id="KW-1185">Reference proteome</keyword>
<comment type="caution">
    <text evidence="2">The sequence shown here is derived from an EMBL/GenBank/DDBJ whole genome shotgun (WGS) entry which is preliminary data.</text>
</comment>
<reference evidence="2 3" key="1">
    <citation type="submission" date="2018-04" db="EMBL/GenBank/DDBJ databases">
        <authorList>
            <person name="Zhang X."/>
            <person name="Yuan J."/>
            <person name="Li F."/>
            <person name="Xiang J."/>
        </authorList>
    </citation>
    <scope>NUCLEOTIDE SEQUENCE [LARGE SCALE GENOMIC DNA]</scope>
    <source>
        <tissue evidence="2">Muscle</tissue>
    </source>
</reference>
<name>A0A423TBE0_PENVA</name>
<dbReference type="AlphaFoldDB" id="A0A423TBE0"/>
<dbReference type="EMBL" id="QCYY01001993">
    <property type="protein sequence ID" value="ROT73774.1"/>
    <property type="molecule type" value="Genomic_DNA"/>
</dbReference>
<evidence type="ECO:0000313" key="2">
    <source>
        <dbReference type="EMBL" id="ROT73774.1"/>
    </source>
</evidence>
<accession>A0A423TBE0</accession>
<sequence length="189" mass="20527">MAAAEAESTGCCSVSSLRTSTIVLGSIGLVLWPIAITSTTLLIFGELGHYSNPILVMMAAIILIGVNIAYIYQTCLIIFTLTESKRMSRGIVNSVRSHTARLLTFLLVGIAEWVTSVVFYVMEGKDRLQHIPLIGCSFSFVWTVVVVAVAGSLTVVAKRNGGWDMPRDEIPLVEATPVYGQVLPRTSRH</sequence>
<feature type="transmembrane region" description="Helical" evidence="1">
    <location>
        <begin position="56"/>
        <end position="81"/>
    </location>
</feature>
<reference evidence="2 3" key="2">
    <citation type="submission" date="2019-01" db="EMBL/GenBank/DDBJ databases">
        <title>The decoding of complex shrimp genome reveals the adaptation for benthos swimmer, frequently molting mechanism and breeding impact on genome.</title>
        <authorList>
            <person name="Sun Y."/>
            <person name="Gao Y."/>
            <person name="Yu Y."/>
        </authorList>
    </citation>
    <scope>NUCLEOTIDE SEQUENCE [LARGE SCALE GENOMIC DNA]</scope>
    <source>
        <tissue evidence="2">Muscle</tissue>
    </source>
</reference>
<feature type="transmembrane region" description="Helical" evidence="1">
    <location>
        <begin position="102"/>
        <end position="122"/>
    </location>
</feature>
<keyword evidence="1" id="KW-0812">Transmembrane</keyword>
<proteinExistence type="predicted"/>
<feature type="transmembrane region" description="Helical" evidence="1">
    <location>
        <begin position="128"/>
        <end position="157"/>
    </location>
</feature>